<gene>
    <name evidence="1" type="ORF">G3M48_008552</name>
</gene>
<keyword evidence="2" id="KW-1185">Reference proteome</keyword>
<evidence type="ECO:0000313" key="1">
    <source>
        <dbReference type="EMBL" id="KAK8142571.1"/>
    </source>
</evidence>
<dbReference type="Proteomes" id="UP001397290">
    <property type="component" value="Unassembled WGS sequence"/>
</dbReference>
<proteinExistence type="predicted"/>
<comment type="caution">
    <text evidence="1">The sequence shown here is derived from an EMBL/GenBank/DDBJ whole genome shotgun (WGS) entry which is preliminary data.</text>
</comment>
<evidence type="ECO:0000313" key="2">
    <source>
        <dbReference type="Proteomes" id="UP001397290"/>
    </source>
</evidence>
<dbReference type="EMBL" id="JAAHCF010000649">
    <property type="protein sequence ID" value="KAK8142571.1"/>
    <property type="molecule type" value="Genomic_DNA"/>
</dbReference>
<accession>A0AAW0RKK6</accession>
<organism evidence="1 2">
    <name type="scientific">Beauveria asiatica</name>
    <dbReference type="NCBI Taxonomy" id="1069075"/>
    <lineage>
        <taxon>Eukaryota</taxon>
        <taxon>Fungi</taxon>
        <taxon>Dikarya</taxon>
        <taxon>Ascomycota</taxon>
        <taxon>Pezizomycotina</taxon>
        <taxon>Sordariomycetes</taxon>
        <taxon>Hypocreomycetidae</taxon>
        <taxon>Hypocreales</taxon>
        <taxon>Cordycipitaceae</taxon>
        <taxon>Beauveria</taxon>
    </lineage>
</organism>
<protein>
    <submittedName>
        <fullName evidence="1">Uncharacterized protein</fullName>
    </submittedName>
</protein>
<dbReference type="AlphaFoldDB" id="A0AAW0RKK6"/>
<sequence length="226" mass="25112">MTSQAPSQKAPEQLYHTVLTVIDYHEDSSGATRSVYVLGTHCTLDAATTYALQSLEKLSFTPREFQDYEVRLTDGGRWKHGDDVLVFACAPSGQVFLVGIETTPNDNLLAGRCDGEIVLPKGARTLYYVLHTTADYTVGCLGSAQITRVIGSYGYRAEAQAAARKCLDPQQFFEYSIKEDEATMEQWPFDQDVIIFALTDTGQAHYVAVKTLPWVNAEKTEETDTY</sequence>
<reference evidence="1 2" key="1">
    <citation type="submission" date="2020-02" db="EMBL/GenBank/DDBJ databases">
        <title>Comparative genomics of the hypocrealean fungal genus Beauvera.</title>
        <authorList>
            <person name="Showalter D.N."/>
            <person name="Bushley K.E."/>
            <person name="Rehner S.A."/>
        </authorList>
    </citation>
    <scope>NUCLEOTIDE SEQUENCE [LARGE SCALE GENOMIC DNA]</scope>
    <source>
        <strain evidence="1 2">ARSEF4384</strain>
    </source>
</reference>
<name>A0AAW0RKK6_9HYPO</name>